<accession>A0ABD6EQV9</accession>
<gene>
    <name evidence="4" type="ORF">AB6A40_009073</name>
</gene>
<dbReference type="InterPro" id="IPR003395">
    <property type="entry name" value="RecF/RecN/SMC_N"/>
</dbReference>
<dbReference type="FunFam" id="3.40.50.300:FF:000424">
    <property type="entry name" value="Structural maintenance of chromosomes 3"/>
    <property type="match status" value="1"/>
</dbReference>
<keyword evidence="5" id="KW-1185">Reference proteome</keyword>
<proteinExistence type="predicted"/>
<evidence type="ECO:0000313" key="4">
    <source>
        <dbReference type="EMBL" id="MFH4982364.1"/>
    </source>
</evidence>
<dbReference type="EMBL" id="JBGFUD010009093">
    <property type="protein sequence ID" value="MFH4982364.1"/>
    <property type="molecule type" value="Genomic_DNA"/>
</dbReference>
<evidence type="ECO:0000259" key="3">
    <source>
        <dbReference type="Pfam" id="PF02463"/>
    </source>
</evidence>
<dbReference type="InterPro" id="IPR027417">
    <property type="entry name" value="P-loop_NTPase"/>
</dbReference>
<dbReference type="Gene3D" id="3.40.50.300">
    <property type="entry name" value="P-loop containing nucleotide triphosphate hydrolases"/>
    <property type="match status" value="1"/>
</dbReference>
<dbReference type="Pfam" id="PF02463">
    <property type="entry name" value="SMC_N"/>
    <property type="match status" value="1"/>
</dbReference>
<organism evidence="4 5">
    <name type="scientific">Gnathostoma spinigerum</name>
    <dbReference type="NCBI Taxonomy" id="75299"/>
    <lineage>
        <taxon>Eukaryota</taxon>
        <taxon>Metazoa</taxon>
        <taxon>Ecdysozoa</taxon>
        <taxon>Nematoda</taxon>
        <taxon>Chromadorea</taxon>
        <taxon>Rhabditida</taxon>
        <taxon>Spirurina</taxon>
        <taxon>Gnathostomatomorpha</taxon>
        <taxon>Gnathostomatoidea</taxon>
        <taxon>Gnathostomatidae</taxon>
        <taxon>Gnathostoma</taxon>
    </lineage>
</organism>
<reference evidence="4 5" key="1">
    <citation type="submission" date="2024-08" db="EMBL/GenBank/DDBJ databases">
        <title>Gnathostoma spinigerum genome.</title>
        <authorList>
            <person name="Gonzalez-Bertolin B."/>
            <person name="Monzon S."/>
            <person name="Zaballos A."/>
            <person name="Jimenez P."/>
            <person name="Dekumyoy P."/>
            <person name="Varona S."/>
            <person name="Cuesta I."/>
            <person name="Sumanam S."/>
            <person name="Adisakwattana P."/>
            <person name="Gasser R.B."/>
            <person name="Hernandez-Gonzalez A."/>
            <person name="Young N.D."/>
            <person name="Perteguer M.J."/>
        </authorList>
    </citation>
    <scope>NUCLEOTIDE SEQUENCE [LARGE SCALE GENOMIC DNA]</scope>
    <source>
        <strain evidence="4">AL3</strain>
        <tissue evidence="4">Liver</tissue>
    </source>
</reference>
<dbReference type="CDD" id="cd03272">
    <property type="entry name" value="ABC_SMC3_euk"/>
    <property type="match status" value="1"/>
</dbReference>
<evidence type="ECO:0000256" key="2">
    <source>
        <dbReference type="ARBA" id="ARBA00023306"/>
    </source>
</evidence>
<protein>
    <recommendedName>
        <fullName evidence="1">Structural maintenance of chromosomes protein 3</fullName>
    </recommendedName>
</protein>
<dbReference type="InterPro" id="IPR041741">
    <property type="entry name" value="SMC3_ABC_euk"/>
</dbReference>
<name>A0ABD6EQV9_9BILA</name>
<comment type="caution">
    <text evidence="4">The sequence shown here is derived from an EMBL/GenBank/DDBJ whole genome shotgun (WGS) entry which is preliminary data.</text>
</comment>
<dbReference type="SUPFAM" id="SSF52540">
    <property type="entry name" value="P-loop containing nucleoside triphosphate hydrolases"/>
    <property type="match status" value="1"/>
</dbReference>
<dbReference type="PANTHER" id="PTHR43977">
    <property type="entry name" value="STRUCTURAL MAINTENANCE OF CHROMOSOMES PROTEIN 3"/>
    <property type="match status" value="1"/>
</dbReference>
<evidence type="ECO:0000256" key="1">
    <source>
        <dbReference type="ARBA" id="ARBA00018690"/>
    </source>
</evidence>
<feature type="domain" description="RecF/RecN/SMC N-terminal" evidence="3">
    <location>
        <begin position="2"/>
        <end position="132"/>
    </location>
</feature>
<dbReference type="Proteomes" id="UP001608902">
    <property type="component" value="Unassembled WGS sequence"/>
</dbReference>
<keyword evidence="2" id="KW-0131">Cell cycle</keyword>
<dbReference type="AlphaFoldDB" id="A0ABD6EQV9"/>
<evidence type="ECO:0000313" key="5">
    <source>
        <dbReference type="Proteomes" id="UP001608902"/>
    </source>
</evidence>
<sequence length="186" mass="21358">MYIKQVNINGFRSYRDTSIDNFSRAHNVIVGRNGSGKSNFFFAIQFVLSDEFCYLKLEQRQGLIHEGTGDRVMSARVEIVFDNTDRRIAAVEGDEVRVVRQLSHKKDQYFIDSKTVTRNDVVNLMESAGFSRSNPYYIVKQGKINELATSPDSHRLKLLKEVAGTRVYDERKEESLKILHETGIAF</sequence>